<dbReference type="PANTHER" id="PTHR37011">
    <property type="entry name" value="POT FAMILY PEPTIDE TRANSPORT PROTEIN-RELATED"/>
    <property type="match status" value="1"/>
</dbReference>
<dbReference type="Proteomes" id="UP000006683">
    <property type="component" value="Chromosome"/>
</dbReference>
<evidence type="ECO:0000256" key="4">
    <source>
        <dbReference type="ARBA" id="ARBA00023139"/>
    </source>
</evidence>
<dbReference type="AlphaFoldDB" id="E1SR65"/>
<evidence type="ECO:0000313" key="9">
    <source>
        <dbReference type="Proteomes" id="UP000006683"/>
    </source>
</evidence>
<evidence type="ECO:0000313" key="8">
    <source>
        <dbReference type="EMBL" id="ADN74830.1"/>
    </source>
</evidence>
<keyword evidence="3" id="KW-0472">Membrane</keyword>
<evidence type="ECO:0000256" key="2">
    <source>
        <dbReference type="ARBA" id="ARBA00022729"/>
    </source>
</evidence>
<name>E1SR65_FERBD</name>
<dbReference type="Pfam" id="PF06004">
    <property type="entry name" value="DUF903"/>
    <property type="match status" value="1"/>
</dbReference>
<proteinExistence type="predicted"/>
<dbReference type="PROSITE" id="PS51257">
    <property type="entry name" value="PROKAR_LIPOPROTEIN"/>
    <property type="match status" value="1"/>
</dbReference>
<keyword evidence="4" id="KW-0564">Palmitate</keyword>
<dbReference type="RefSeq" id="WP_013344136.1">
    <property type="nucleotide sequence ID" value="NC_014541.1"/>
</dbReference>
<evidence type="ECO:0000259" key="7">
    <source>
        <dbReference type="Pfam" id="PF06004"/>
    </source>
</evidence>
<evidence type="ECO:0000256" key="5">
    <source>
        <dbReference type="ARBA" id="ARBA00023288"/>
    </source>
</evidence>
<protein>
    <recommendedName>
        <fullName evidence="7">Lipoprotein YgdI/YgdR-like SH3-like domain-containing protein</fullName>
    </recommendedName>
</protein>
<dbReference type="InterPro" id="IPR010305">
    <property type="entry name" value="YgdI/YgdR-like"/>
</dbReference>
<dbReference type="KEGG" id="fbl:Fbal_0617"/>
<dbReference type="HOGENOM" id="CLU_182841_4_0_6"/>
<dbReference type="STRING" id="550540.Fbal_0617"/>
<dbReference type="GeneID" id="67180862"/>
<dbReference type="eggNOG" id="ENOG50333U0">
    <property type="taxonomic scope" value="Bacteria"/>
</dbReference>
<dbReference type="PANTHER" id="PTHR37011:SF1">
    <property type="entry name" value="POT FAMILY PEPTIDE TRANSPORT PROTEIN"/>
    <property type="match status" value="1"/>
</dbReference>
<dbReference type="NCBIfam" id="NF033216">
    <property type="entry name" value="lipo_YgdI_YgdR"/>
    <property type="match status" value="1"/>
</dbReference>
<organism evidence="8 9">
    <name type="scientific">Ferrimonas balearica (strain DSM 9799 / CCM 4581 / KCTC 23876 / PAT)</name>
    <dbReference type="NCBI Taxonomy" id="550540"/>
    <lineage>
        <taxon>Bacteria</taxon>
        <taxon>Pseudomonadati</taxon>
        <taxon>Pseudomonadota</taxon>
        <taxon>Gammaproteobacteria</taxon>
        <taxon>Alteromonadales</taxon>
        <taxon>Ferrimonadaceae</taxon>
        <taxon>Ferrimonas</taxon>
    </lineage>
</organism>
<keyword evidence="1" id="KW-1003">Cell membrane</keyword>
<keyword evidence="9" id="KW-1185">Reference proteome</keyword>
<sequence length="69" mass="8029">MRATLVLLIALFLTACSSTEYIMSTHDGRLIPTYGKPELDSETGMYRYEDKEGKEQMIRQDEIQEIIER</sequence>
<feature type="chain" id="PRO_5003151625" description="Lipoprotein YgdI/YgdR-like SH3-like domain-containing protein" evidence="6">
    <location>
        <begin position="23"/>
        <end position="69"/>
    </location>
</feature>
<keyword evidence="2 6" id="KW-0732">Signal</keyword>
<feature type="domain" description="Lipoprotein YgdI/YgdR-like SH3-like" evidence="7">
    <location>
        <begin position="20"/>
        <end position="68"/>
    </location>
</feature>
<dbReference type="InterPro" id="IPR010920">
    <property type="entry name" value="LSM_dom_sf"/>
</dbReference>
<evidence type="ECO:0000256" key="6">
    <source>
        <dbReference type="SAM" id="SignalP"/>
    </source>
</evidence>
<keyword evidence="5" id="KW-0449">Lipoprotein</keyword>
<feature type="signal peptide" evidence="6">
    <location>
        <begin position="1"/>
        <end position="22"/>
    </location>
</feature>
<reference evidence="8 9" key="1">
    <citation type="journal article" date="2010" name="Stand. Genomic Sci.">
        <title>Complete genome sequence of Ferrimonas balearica type strain (PAT).</title>
        <authorList>
            <person name="Nolan M."/>
            <person name="Sikorski J."/>
            <person name="Davenport K."/>
            <person name="Lucas S."/>
            <person name="Glavina Del Rio T."/>
            <person name="Tice H."/>
            <person name="Cheng J."/>
            <person name="Goodwin L."/>
            <person name="Pitluck S."/>
            <person name="Liolios K."/>
            <person name="Ivanova N."/>
            <person name="Mavromatis K."/>
            <person name="Ovchinnikova G."/>
            <person name="Pati A."/>
            <person name="Chen A."/>
            <person name="Palaniappan K."/>
            <person name="Land M."/>
            <person name="Hauser L."/>
            <person name="Chang Y."/>
            <person name="Jeffries C."/>
            <person name="Tapia R."/>
            <person name="Brettin T."/>
            <person name="Detter J."/>
            <person name="Han C."/>
            <person name="Yasawong M."/>
            <person name="Rohde M."/>
            <person name="Tindall B."/>
            <person name="Goker M."/>
            <person name="Woyke T."/>
            <person name="Bristow J."/>
            <person name="Eisen J."/>
            <person name="Markowitz V."/>
            <person name="Hugenholtz P."/>
            <person name="Kyrpides N."/>
            <person name="Klenk H."/>
            <person name="Lapidus A."/>
        </authorList>
    </citation>
    <scope>NUCLEOTIDE SEQUENCE [LARGE SCALE GENOMIC DNA]</scope>
    <source>
        <strain evidence="9">DSM 9799 / CCM 4581 / KCTC 23876 / PAT</strain>
    </source>
</reference>
<dbReference type="EMBL" id="CP002209">
    <property type="protein sequence ID" value="ADN74830.1"/>
    <property type="molecule type" value="Genomic_DNA"/>
</dbReference>
<dbReference type="SUPFAM" id="SSF50182">
    <property type="entry name" value="Sm-like ribonucleoproteins"/>
    <property type="match status" value="1"/>
</dbReference>
<evidence type="ECO:0000256" key="3">
    <source>
        <dbReference type="ARBA" id="ARBA00023136"/>
    </source>
</evidence>
<dbReference type="Gene3D" id="2.30.30.100">
    <property type="match status" value="1"/>
</dbReference>
<dbReference type="OrthoDB" id="6520455at2"/>
<accession>E1SR65</accession>
<gene>
    <name evidence="8" type="ordered locus">Fbal_0617</name>
</gene>
<dbReference type="InterPro" id="IPR047807">
    <property type="entry name" value="YgdI/YgdR-like_SH3-like"/>
</dbReference>
<evidence type="ECO:0000256" key="1">
    <source>
        <dbReference type="ARBA" id="ARBA00022475"/>
    </source>
</evidence>